<feature type="region of interest" description="Disordered" evidence="1">
    <location>
        <begin position="355"/>
        <end position="387"/>
    </location>
</feature>
<reference evidence="2 3" key="1">
    <citation type="submission" date="2016-07" db="EMBL/GenBank/DDBJ databases">
        <title>Pervasive Adenine N6-methylation of Active Genes in Fungi.</title>
        <authorList>
            <consortium name="DOE Joint Genome Institute"/>
            <person name="Mondo S.J."/>
            <person name="Dannebaum R.O."/>
            <person name="Kuo R.C."/>
            <person name="Labutti K."/>
            <person name="Haridas S."/>
            <person name="Kuo A."/>
            <person name="Salamov A."/>
            <person name="Ahrendt S.R."/>
            <person name="Lipzen A."/>
            <person name="Sullivan W."/>
            <person name="Andreopoulos W.B."/>
            <person name="Clum A."/>
            <person name="Lindquist E."/>
            <person name="Daum C."/>
            <person name="Ramamoorthy G.K."/>
            <person name="Gryganskyi A."/>
            <person name="Culley D."/>
            <person name="Magnuson J.K."/>
            <person name="James T.Y."/>
            <person name="O'Malley M.A."/>
            <person name="Stajich J.E."/>
            <person name="Spatafora J.W."/>
            <person name="Visel A."/>
            <person name="Grigoriev I.V."/>
        </authorList>
    </citation>
    <scope>NUCLEOTIDE SEQUENCE [LARGE SCALE GENOMIC DNA]</scope>
    <source>
        <strain evidence="2 3">62-1032</strain>
    </source>
</reference>
<feature type="region of interest" description="Disordered" evidence="1">
    <location>
        <begin position="440"/>
        <end position="476"/>
    </location>
</feature>
<protein>
    <submittedName>
        <fullName evidence="2">Uncharacterized protein</fullName>
    </submittedName>
</protein>
<evidence type="ECO:0000313" key="2">
    <source>
        <dbReference type="EMBL" id="ORY79712.1"/>
    </source>
</evidence>
<proteinExistence type="predicted"/>
<evidence type="ECO:0000313" key="3">
    <source>
        <dbReference type="Proteomes" id="UP000193467"/>
    </source>
</evidence>
<dbReference type="InParanoid" id="A0A1Y2F731"/>
<dbReference type="EMBL" id="MCGR01000026">
    <property type="protein sequence ID" value="ORY79712.1"/>
    <property type="molecule type" value="Genomic_DNA"/>
</dbReference>
<dbReference type="PANTHER" id="PTHR28058">
    <property type="entry name" value="37S RIBOSOMAL PROTEIN MRP51, MITOCHONDRIAL"/>
    <property type="match status" value="1"/>
</dbReference>
<dbReference type="OrthoDB" id="2735536at2759"/>
<gene>
    <name evidence="2" type="ORF">BCR35DRAFT_304531</name>
</gene>
<name>A0A1Y2F731_9BASI</name>
<dbReference type="Pfam" id="PF11709">
    <property type="entry name" value="Mit_ribos_Mrp51"/>
    <property type="match status" value="1"/>
</dbReference>
<dbReference type="InterPro" id="IPR016712">
    <property type="entry name" value="Rbsml_bS1m-like"/>
</dbReference>
<keyword evidence="3" id="KW-1185">Reference proteome</keyword>
<dbReference type="Proteomes" id="UP000193467">
    <property type="component" value="Unassembled WGS sequence"/>
</dbReference>
<evidence type="ECO:0000256" key="1">
    <source>
        <dbReference type="SAM" id="MobiDB-lite"/>
    </source>
</evidence>
<dbReference type="PANTHER" id="PTHR28058:SF1">
    <property type="entry name" value="SMALL RIBOSOMAL SUBUNIT PROTEIN BS1M"/>
    <property type="match status" value="1"/>
</dbReference>
<organism evidence="2 3">
    <name type="scientific">Leucosporidium creatinivorum</name>
    <dbReference type="NCBI Taxonomy" id="106004"/>
    <lineage>
        <taxon>Eukaryota</taxon>
        <taxon>Fungi</taxon>
        <taxon>Dikarya</taxon>
        <taxon>Basidiomycota</taxon>
        <taxon>Pucciniomycotina</taxon>
        <taxon>Microbotryomycetes</taxon>
        <taxon>Leucosporidiales</taxon>
        <taxon>Leucosporidium</taxon>
    </lineage>
</organism>
<dbReference type="STRING" id="106004.A0A1Y2F731"/>
<accession>A0A1Y2F731</accession>
<sequence length="489" mass="53203">MSSSSYSALLRRSKLATYSPAIDQVYSTTSGHAARSQFGFKRPLPSATTKKAPFVRVTSLDNSQKRTEFRKATKETSFTKKWGEVPVGIQMSSRDGSYSAASAALSMAEASEVQSRFVPAQAVGAIKSVAQAKAGAEAKRSAPNFFLMEEEQFDRFLESLGERREEFQQFALEEFTKTQEGREATELDLYEHAQSNPTHLARLVERFLAFPSPSPTAAPLPHPHPTLALQYSTPTPLESALAPPLPGRLLGPTTSRSNTSLHSNRSLLYTSILGQVSSIGQLQSGGASHTTFFPDASGTRSNAPGRTTFTIKPTVDPSAYASRVALSSRRGKVPFRSQIPSYEPQALASNVLDLHPTVSTTPPRPLPGTQSYSGDLPAPSAPKRMPFGSKNAVSLTEMMGQFGTSRRLNDPRSDLWTGKRRSFEEREVFRRNSNALKEERLATDGKAFGARGTRESRQAAAAAKRKSGGNAQEKRKDLVSNLQELLGSN</sequence>
<comment type="caution">
    <text evidence="2">The sequence shown here is derived from an EMBL/GenBank/DDBJ whole genome shotgun (WGS) entry which is preliminary data.</text>
</comment>
<dbReference type="AlphaFoldDB" id="A0A1Y2F731"/>